<proteinExistence type="predicted"/>
<name>A0A0N5C548_STREA</name>
<dbReference type="STRING" id="174720.A0A0N5C548"/>
<dbReference type="SUPFAM" id="SSF57414">
    <property type="entry name" value="Hairpin loop containing domain-like"/>
    <property type="match status" value="3"/>
</dbReference>
<sequence length="359" mass="40974">MTFVIPSINVEKCFEPHFHKAFSNVIPIVELWNIPVADCLSYCITNSVECHSVVYHKHFFTCQLYKNDNENNDNNFVFASGHDFFKRISFSNECQTTSSGKEKSGSEISGKDNFRSKMYVNAFKSLPIQDKSDIIPIENHEMITQSTMKAITTTSMINRHMIEDDDANVEQIMFFNPPLSKYVLSEIKLGFFKVSDVKSFNVNGKAIFDLTESQCLESCKNKNNIEEKKTFCQSVIYNKLKKSCMFLNGDSKEFGRLTRLVKEDGVVFYDKMALPVNVECKKIVPVFNVFMNRMSTENIIKKYPSIDKLKDCITLCTIDSSCNFVSYSRKVCSLHSMDDGNLNVKNGTNYGVVVENSCI</sequence>
<feature type="domain" description="Apple" evidence="1">
    <location>
        <begin position="185"/>
        <end position="273"/>
    </location>
</feature>
<dbReference type="Gene3D" id="3.50.4.10">
    <property type="entry name" value="Hepatocyte Growth Factor"/>
    <property type="match status" value="2"/>
</dbReference>
<dbReference type="SMART" id="SM00473">
    <property type="entry name" value="PAN_AP"/>
    <property type="match status" value="2"/>
</dbReference>
<accession>A0A0N5C548</accession>
<dbReference type="AlphaFoldDB" id="A0A0N5C548"/>
<keyword evidence="2" id="KW-1185">Reference proteome</keyword>
<dbReference type="InterPro" id="IPR003609">
    <property type="entry name" value="Pan_app"/>
</dbReference>
<dbReference type="WBParaSite" id="SPAL_0001307700.1">
    <property type="protein sequence ID" value="SPAL_0001307700.1"/>
    <property type="gene ID" value="SPAL_0001307700"/>
</dbReference>
<organism evidence="2 3">
    <name type="scientific">Strongyloides papillosus</name>
    <name type="common">Intestinal threadworm</name>
    <dbReference type="NCBI Taxonomy" id="174720"/>
    <lineage>
        <taxon>Eukaryota</taxon>
        <taxon>Metazoa</taxon>
        <taxon>Ecdysozoa</taxon>
        <taxon>Nematoda</taxon>
        <taxon>Chromadorea</taxon>
        <taxon>Rhabditida</taxon>
        <taxon>Tylenchina</taxon>
        <taxon>Panagrolaimomorpha</taxon>
        <taxon>Strongyloidoidea</taxon>
        <taxon>Strongyloididae</taxon>
        <taxon>Strongyloides</taxon>
    </lineage>
</organism>
<protein>
    <submittedName>
        <fullName evidence="3">PAN domain protein</fullName>
    </submittedName>
</protein>
<evidence type="ECO:0000259" key="1">
    <source>
        <dbReference type="PROSITE" id="PS50948"/>
    </source>
</evidence>
<feature type="domain" description="Apple" evidence="1">
    <location>
        <begin position="280"/>
        <end position="358"/>
    </location>
</feature>
<dbReference type="Proteomes" id="UP000046392">
    <property type="component" value="Unplaced"/>
</dbReference>
<evidence type="ECO:0000313" key="2">
    <source>
        <dbReference type="Proteomes" id="UP000046392"/>
    </source>
</evidence>
<dbReference type="Pfam" id="PF00024">
    <property type="entry name" value="PAN_1"/>
    <property type="match status" value="3"/>
</dbReference>
<dbReference type="PROSITE" id="PS50948">
    <property type="entry name" value="PAN"/>
    <property type="match status" value="3"/>
</dbReference>
<feature type="domain" description="Apple" evidence="1">
    <location>
        <begin position="13"/>
        <end position="89"/>
    </location>
</feature>
<reference evidence="3" key="1">
    <citation type="submission" date="2017-02" db="UniProtKB">
        <authorList>
            <consortium name="WormBaseParasite"/>
        </authorList>
    </citation>
    <scope>IDENTIFICATION</scope>
</reference>
<evidence type="ECO:0000313" key="3">
    <source>
        <dbReference type="WBParaSite" id="SPAL_0001307700.1"/>
    </source>
</evidence>